<dbReference type="Proteomes" id="UP000327011">
    <property type="component" value="Unassembled WGS sequence"/>
</dbReference>
<comment type="caution">
    <text evidence="1">The sequence shown here is derived from an EMBL/GenBank/DDBJ whole genome shotgun (WGS) entry which is preliminary data.</text>
</comment>
<protein>
    <recommendedName>
        <fullName evidence="3">Terminase small subunit</fullName>
    </recommendedName>
</protein>
<dbReference type="RefSeq" id="WP_150932851.1">
    <property type="nucleotide sequence ID" value="NZ_VYTZ01000003.1"/>
</dbReference>
<sequence>MDSPKPWERRNDESAPAFEAFAAYRDMPATERSYRDVARQLGKSATLIARWGSTHKWPERVAAYDRHLEEQWLLEQAKARRKAAERQIRTAQLAQSKAAQRLLELDPAKLTVAELVRLWELGVRVERDAMTDLHAGTTSKVEVTEDGGRLQVALTRFRELPPEQRRTHLAELAQDVARRARAAGDEDDDGE</sequence>
<proteinExistence type="predicted"/>
<accession>A0A5J5K5B5</accession>
<evidence type="ECO:0008006" key="3">
    <source>
        <dbReference type="Google" id="ProtNLM"/>
    </source>
</evidence>
<keyword evidence="2" id="KW-1185">Reference proteome</keyword>
<evidence type="ECO:0000313" key="2">
    <source>
        <dbReference type="Proteomes" id="UP000327011"/>
    </source>
</evidence>
<dbReference type="AlphaFoldDB" id="A0A5J5K5B5"/>
<reference evidence="1 2" key="1">
    <citation type="submission" date="2019-09" db="EMBL/GenBank/DDBJ databases">
        <title>Screening of Novel Bioactive Compounds from Soil-Associated.</title>
        <authorList>
            <person name="Gong X."/>
        </authorList>
    </citation>
    <scope>NUCLEOTIDE SEQUENCE [LARGE SCALE GENOMIC DNA]</scope>
    <source>
        <strain evidence="1 2">Gxj-6</strain>
    </source>
</reference>
<gene>
    <name evidence="1" type="ORF">F5972_08395</name>
</gene>
<name>A0A5J5K5B5_9ACTN</name>
<evidence type="ECO:0000313" key="1">
    <source>
        <dbReference type="EMBL" id="KAA9379662.1"/>
    </source>
</evidence>
<organism evidence="1 2">
    <name type="scientific">Microbispora cellulosiformans</name>
    <dbReference type="NCBI Taxonomy" id="2614688"/>
    <lineage>
        <taxon>Bacteria</taxon>
        <taxon>Bacillati</taxon>
        <taxon>Actinomycetota</taxon>
        <taxon>Actinomycetes</taxon>
        <taxon>Streptosporangiales</taxon>
        <taxon>Streptosporangiaceae</taxon>
        <taxon>Microbispora</taxon>
    </lineage>
</organism>
<dbReference type="EMBL" id="VYTZ01000003">
    <property type="protein sequence ID" value="KAA9379662.1"/>
    <property type="molecule type" value="Genomic_DNA"/>
</dbReference>